<dbReference type="GeneID" id="63762290"/>
<dbReference type="Proteomes" id="UP000184356">
    <property type="component" value="Unassembled WGS sequence"/>
</dbReference>
<dbReference type="AlphaFoldDB" id="A0A1L9TSP2"/>
<feature type="region of interest" description="Disordered" evidence="1">
    <location>
        <begin position="1"/>
        <end position="26"/>
    </location>
</feature>
<evidence type="ECO:0000313" key="3">
    <source>
        <dbReference type="Proteomes" id="UP000184356"/>
    </source>
</evidence>
<protein>
    <submittedName>
        <fullName evidence="2">Uncharacterized protein</fullName>
    </submittedName>
</protein>
<organism evidence="2 3">
    <name type="scientific">Aspergillus sydowii CBS 593.65</name>
    <dbReference type="NCBI Taxonomy" id="1036612"/>
    <lineage>
        <taxon>Eukaryota</taxon>
        <taxon>Fungi</taxon>
        <taxon>Dikarya</taxon>
        <taxon>Ascomycota</taxon>
        <taxon>Pezizomycotina</taxon>
        <taxon>Eurotiomycetes</taxon>
        <taxon>Eurotiomycetidae</taxon>
        <taxon>Eurotiales</taxon>
        <taxon>Aspergillaceae</taxon>
        <taxon>Aspergillus</taxon>
        <taxon>Aspergillus subgen. Nidulantes</taxon>
    </lineage>
</organism>
<accession>A0A1L9TSP2</accession>
<reference evidence="3" key="1">
    <citation type="journal article" date="2017" name="Genome Biol.">
        <title>Comparative genomics reveals high biological diversity and specific adaptations in the industrially and medically important fungal genus Aspergillus.</title>
        <authorList>
            <person name="de Vries R.P."/>
            <person name="Riley R."/>
            <person name="Wiebenga A."/>
            <person name="Aguilar-Osorio G."/>
            <person name="Amillis S."/>
            <person name="Uchima C.A."/>
            <person name="Anderluh G."/>
            <person name="Asadollahi M."/>
            <person name="Askin M."/>
            <person name="Barry K."/>
            <person name="Battaglia E."/>
            <person name="Bayram O."/>
            <person name="Benocci T."/>
            <person name="Braus-Stromeyer S.A."/>
            <person name="Caldana C."/>
            <person name="Canovas D."/>
            <person name="Cerqueira G.C."/>
            <person name="Chen F."/>
            <person name="Chen W."/>
            <person name="Choi C."/>
            <person name="Clum A."/>
            <person name="Dos Santos R.A."/>
            <person name="Damasio A.R."/>
            <person name="Diallinas G."/>
            <person name="Emri T."/>
            <person name="Fekete E."/>
            <person name="Flipphi M."/>
            <person name="Freyberg S."/>
            <person name="Gallo A."/>
            <person name="Gournas C."/>
            <person name="Habgood R."/>
            <person name="Hainaut M."/>
            <person name="Harispe M.L."/>
            <person name="Henrissat B."/>
            <person name="Hilden K.S."/>
            <person name="Hope R."/>
            <person name="Hossain A."/>
            <person name="Karabika E."/>
            <person name="Karaffa L."/>
            <person name="Karanyi Z."/>
            <person name="Krasevec N."/>
            <person name="Kuo A."/>
            <person name="Kusch H."/>
            <person name="LaButti K."/>
            <person name="Lagendijk E.L."/>
            <person name="Lapidus A."/>
            <person name="Levasseur A."/>
            <person name="Lindquist E."/>
            <person name="Lipzen A."/>
            <person name="Logrieco A.F."/>
            <person name="MacCabe A."/>
            <person name="Maekelae M.R."/>
            <person name="Malavazi I."/>
            <person name="Melin P."/>
            <person name="Meyer V."/>
            <person name="Mielnichuk N."/>
            <person name="Miskei M."/>
            <person name="Molnar A.P."/>
            <person name="Mule G."/>
            <person name="Ngan C.Y."/>
            <person name="Orejas M."/>
            <person name="Orosz E."/>
            <person name="Ouedraogo J.P."/>
            <person name="Overkamp K.M."/>
            <person name="Park H.-S."/>
            <person name="Perrone G."/>
            <person name="Piumi F."/>
            <person name="Punt P.J."/>
            <person name="Ram A.F."/>
            <person name="Ramon A."/>
            <person name="Rauscher S."/>
            <person name="Record E."/>
            <person name="Riano-Pachon D.M."/>
            <person name="Robert V."/>
            <person name="Roehrig J."/>
            <person name="Ruller R."/>
            <person name="Salamov A."/>
            <person name="Salih N.S."/>
            <person name="Samson R.A."/>
            <person name="Sandor E."/>
            <person name="Sanguinetti M."/>
            <person name="Schuetze T."/>
            <person name="Sepcic K."/>
            <person name="Shelest E."/>
            <person name="Sherlock G."/>
            <person name="Sophianopoulou V."/>
            <person name="Squina F.M."/>
            <person name="Sun H."/>
            <person name="Susca A."/>
            <person name="Todd R.B."/>
            <person name="Tsang A."/>
            <person name="Unkles S.E."/>
            <person name="van de Wiele N."/>
            <person name="van Rossen-Uffink D."/>
            <person name="Oliveira J.V."/>
            <person name="Vesth T.C."/>
            <person name="Visser J."/>
            <person name="Yu J.-H."/>
            <person name="Zhou M."/>
            <person name="Andersen M.R."/>
            <person name="Archer D.B."/>
            <person name="Baker S.E."/>
            <person name="Benoit I."/>
            <person name="Brakhage A.A."/>
            <person name="Braus G.H."/>
            <person name="Fischer R."/>
            <person name="Frisvad J.C."/>
            <person name="Goldman G.H."/>
            <person name="Houbraken J."/>
            <person name="Oakley B."/>
            <person name="Pocsi I."/>
            <person name="Scazzocchio C."/>
            <person name="Seiboth B."/>
            <person name="vanKuyk P.A."/>
            <person name="Wortman J."/>
            <person name="Dyer P.S."/>
            <person name="Grigoriev I.V."/>
        </authorList>
    </citation>
    <scope>NUCLEOTIDE SEQUENCE [LARGE SCALE GENOMIC DNA]</scope>
    <source>
        <strain evidence="3">CBS 593.65</strain>
    </source>
</reference>
<evidence type="ECO:0000256" key="1">
    <source>
        <dbReference type="SAM" id="MobiDB-lite"/>
    </source>
</evidence>
<proteinExistence type="predicted"/>
<evidence type="ECO:0000313" key="2">
    <source>
        <dbReference type="EMBL" id="OJJ62480.1"/>
    </source>
</evidence>
<dbReference type="EMBL" id="KV878583">
    <property type="protein sequence ID" value="OJJ62480.1"/>
    <property type="molecule type" value="Genomic_DNA"/>
</dbReference>
<keyword evidence="3" id="KW-1185">Reference proteome</keyword>
<gene>
    <name evidence="2" type="ORF">ASPSYDRAFT_41154</name>
</gene>
<sequence>MNSQLDAMTIPQFGDIPTPDRMFATDTIPTLEPSESEASMQVRPAWYCPIPSNTNTNTYNNGANMEVLSGEMYALDEAQLAGNLSSTGHRSL</sequence>
<dbReference type="VEuPathDB" id="FungiDB:ASPSYDRAFT_41154"/>
<dbReference type="RefSeq" id="XP_040706286.1">
    <property type="nucleotide sequence ID" value="XM_040846217.1"/>
</dbReference>
<name>A0A1L9TSP2_9EURO</name>